<dbReference type="RefSeq" id="WP_044752553.1">
    <property type="nucleotide sequence ID" value="NZ_BCCT01000008.1"/>
</dbReference>
<evidence type="ECO:0000313" key="1">
    <source>
        <dbReference type="EMBL" id="CYX58486.1"/>
    </source>
</evidence>
<dbReference type="AlphaFoldDB" id="A0A116RB38"/>
<gene>
    <name evidence="1" type="ORF">ERS132536_00854</name>
</gene>
<dbReference type="EMBL" id="FIMD01000004">
    <property type="protein sequence ID" value="CYX58486.1"/>
    <property type="molecule type" value="Genomic_DNA"/>
</dbReference>
<protein>
    <submittedName>
        <fullName evidence="1">Phage protein</fullName>
    </submittedName>
</protein>
<reference evidence="1 2" key="1">
    <citation type="submission" date="2016-02" db="EMBL/GenBank/DDBJ databases">
        <authorList>
            <consortium name="Pathogen Informatics"/>
        </authorList>
    </citation>
    <scope>NUCLEOTIDE SEQUENCE [LARGE SCALE GENOMIC DNA]</scope>
    <source>
        <strain evidence="1 2">SS999</strain>
    </source>
</reference>
<dbReference type="Proteomes" id="UP000075182">
    <property type="component" value="Unassembled WGS sequence"/>
</dbReference>
<sequence>MNRDKKPGMETVKIGGLTYAVTKKSDLQGTNGNWGQIQYKKLEISLDDSLPEQLEDQTLIHEIVHGILAEAGYPNHEEDQANRIGLVLYQVLTDNDFSWLWKGGTS</sequence>
<name>A0A116RB38_STRSU</name>
<evidence type="ECO:0000313" key="2">
    <source>
        <dbReference type="Proteomes" id="UP000075182"/>
    </source>
</evidence>
<organism evidence="1 2">
    <name type="scientific">Streptococcus suis</name>
    <dbReference type="NCBI Taxonomy" id="1307"/>
    <lineage>
        <taxon>Bacteria</taxon>
        <taxon>Bacillati</taxon>
        <taxon>Bacillota</taxon>
        <taxon>Bacilli</taxon>
        <taxon>Lactobacillales</taxon>
        <taxon>Streptococcaceae</taxon>
        <taxon>Streptococcus</taxon>
    </lineage>
</organism>
<proteinExistence type="predicted"/>
<accession>A0A116RB38</accession>